<dbReference type="Pfam" id="PF05922">
    <property type="entry name" value="Inhibitor_I9"/>
    <property type="match status" value="1"/>
</dbReference>
<dbReference type="InterPro" id="IPR000209">
    <property type="entry name" value="Peptidase_S8/S53_dom"/>
</dbReference>
<dbReference type="InterPro" id="IPR045051">
    <property type="entry name" value="SBT"/>
</dbReference>
<dbReference type="PROSITE" id="PS51892">
    <property type="entry name" value="SUBTILASE"/>
    <property type="match status" value="1"/>
</dbReference>
<dbReference type="CDD" id="cd04852">
    <property type="entry name" value="Peptidases_S8_3"/>
    <property type="match status" value="1"/>
</dbReference>
<dbReference type="InterPro" id="IPR036852">
    <property type="entry name" value="Peptidase_S8/S53_dom_sf"/>
</dbReference>
<dbReference type="Gene3D" id="3.30.70.80">
    <property type="entry name" value="Peptidase S8 propeptide/proteinase inhibitor I9"/>
    <property type="match status" value="1"/>
</dbReference>
<evidence type="ECO:0000259" key="9">
    <source>
        <dbReference type="Pfam" id="PF05922"/>
    </source>
</evidence>
<evidence type="ECO:0000256" key="6">
    <source>
        <dbReference type="PIRSR" id="PIRSR615500-1"/>
    </source>
</evidence>
<evidence type="ECO:0000256" key="7">
    <source>
        <dbReference type="PROSITE-ProRule" id="PRU01240"/>
    </source>
</evidence>
<dbReference type="InterPro" id="IPR041469">
    <property type="entry name" value="Subtilisin-like_FN3"/>
</dbReference>
<dbReference type="EMBL" id="CM029040">
    <property type="protein sequence ID" value="KAG2632260.1"/>
    <property type="molecule type" value="Genomic_DNA"/>
</dbReference>
<evidence type="ECO:0000256" key="1">
    <source>
        <dbReference type="ARBA" id="ARBA00011073"/>
    </source>
</evidence>
<organism evidence="11 12">
    <name type="scientific">Panicum virgatum</name>
    <name type="common">Blackwell switchgrass</name>
    <dbReference type="NCBI Taxonomy" id="38727"/>
    <lineage>
        <taxon>Eukaryota</taxon>
        <taxon>Viridiplantae</taxon>
        <taxon>Streptophyta</taxon>
        <taxon>Embryophyta</taxon>
        <taxon>Tracheophyta</taxon>
        <taxon>Spermatophyta</taxon>
        <taxon>Magnoliopsida</taxon>
        <taxon>Liliopsida</taxon>
        <taxon>Poales</taxon>
        <taxon>Poaceae</taxon>
        <taxon>PACMAD clade</taxon>
        <taxon>Panicoideae</taxon>
        <taxon>Panicodae</taxon>
        <taxon>Paniceae</taxon>
        <taxon>Panicinae</taxon>
        <taxon>Panicum</taxon>
        <taxon>Panicum sect. Hiantes</taxon>
    </lineage>
</organism>
<dbReference type="Pfam" id="PF00082">
    <property type="entry name" value="Peptidase_S8"/>
    <property type="match status" value="1"/>
</dbReference>
<sequence>MANKGFAVPVAAVGALPSATVGKVFAVCLRFFAVCLGHTVNSFTSCTHLASPDLSESEDGVSDVEFAHHDLLNQVLDDSSSASDRILRSYKRSLNGFAARLTEQEAHELSSMDGVVSVFPSRTYEPLTTRSWDFLGFPQTPKEELPLEGDVIVGMLDTGIWPDSPSFSDDGFGPPPSRWKGACQNFTCNKYGHGVIGARAYRRGSSDGLSPLDDVGHGSHTASTVAGRPVGNVSFNGLAAGVARGAVPGARLAVYKVCWEGGGCGGADILAAFDDAIADGVDVISFSIGGSLPSPYFRDAAAIGSFHAVRRGVVTSTSAGNSGLPGGGRVCNVAPWMLSVAASSIDRRFTDTIVLGNGDTFVGASINTFPTLTNATLAFPTNGSCDPDDLTGGSYRGKIVLCLPPAQIGHPVDPLSADAAGAVILTRAPDVAFVLPLPGLTVTRDQFDQIMAYVNSTSNPVATIGRTETTGNPQAPVAASFSSPGPNLITPGILKPDLSAPGIDIIAAWTMLSSPTGNPKDNRKAPYNIISGTSMACPHTSGAAAYVKSFHRDWSPAMIMSALITTATPMNSAGNSGWTALKYGAGQLSPATARDPGLVYDASEGDYVAMLCAQGYNATQLALITGSNATSCADVSRSAGSSGSDLNYPTMAARVEQGKNFTVRFPRTVTNVGAASAVYDAKVLLSAEAAKDLAVEVSPSKLEFTAQNQKASFTVTVSGVAPAAEGQVHSAAVVWYNDEHQVRSPVVVYA</sequence>
<comment type="similarity">
    <text evidence="1 7">Belongs to the peptidase S8 family.</text>
</comment>
<name>A0A8T0VAL4_PANVG</name>
<dbReference type="InterPro" id="IPR034197">
    <property type="entry name" value="Peptidases_S8_3"/>
</dbReference>
<keyword evidence="4 7" id="KW-0378">Hydrolase</keyword>
<proteinExistence type="inferred from homology"/>
<feature type="domain" description="Peptidase S8/S53" evidence="8">
    <location>
        <begin position="150"/>
        <end position="572"/>
    </location>
</feature>
<dbReference type="SUPFAM" id="SSF52743">
    <property type="entry name" value="Subtilisin-like"/>
    <property type="match status" value="1"/>
</dbReference>
<dbReference type="InterPro" id="IPR023828">
    <property type="entry name" value="Peptidase_S8_Ser-AS"/>
</dbReference>
<feature type="active site" description="Charge relay system" evidence="6 7">
    <location>
        <position position="534"/>
    </location>
</feature>
<comment type="caution">
    <text evidence="11">The sequence shown here is derived from an EMBL/GenBank/DDBJ whole genome shotgun (WGS) entry which is preliminary data.</text>
</comment>
<keyword evidence="3" id="KW-0732">Signal</keyword>
<feature type="domain" description="Inhibitor I9" evidence="9">
    <location>
        <begin position="57"/>
        <end position="125"/>
    </location>
</feature>
<dbReference type="Gene3D" id="2.60.40.2310">
    <property type="match status" value="1"/>
</dbReference>
<keyword evidence="12" id="KW-1185">Reference proteome</keyword>
<evidence type="ECO:0000256" key="5">
    <source>
        <dbReference type="ARBA" id="ARBA00022825"/>
    </source>
</evidence>
<protein>
    <submittedName>
        <fullName evidence="11">Uncharacterized protein</fullName>
    </submittedName>
</protein>
<dbReference type="PANTHER" id="PTHR10795">
    <property type="entry name" value="PROPROTEIN CONVERTASE SUBTILISIN/KEXIN"/>
    <property type="match status" value="1"/>
</dbReference>
<gene>
    <name evidence="11" type="ORF">PVAP13_2NG071600</name>
</gene>
<reference evidence="11" key="1">
    <citation type="submission" date="2020-05" db="EMBL/GenBank/DDBJ databases">
        <title>WGS assembly of Panicum virgatum.</title>
        <authorList>
            <person name="Lovell J.T."/>
            <person name="Jenkins J."/>
            <person name="Shu S."/>
            <person name="Juenger T.E."/>
            <person name="Schmutz J."/>
        </authorList>
    </citation>
    <scope>NUCLEOTIDE SEQUENCE</scope>
    <source>
        <strain evidence="11">AP13</strain>
    </source>
</reference>
<evidence type="ECO:0000313" key="12">
    <source>
        <dbReference type="Proteomes" id="UP000823388"/>
    </source>
</evidence>
<feature type="active site" description="Charge relay system" evidence="6 7">
    <location>
        <position position="157"/>
    </location>
</feature>
<dbReference type="GO" id="GO:0004252">
    <property type="term" value="F:serine-type endopeptidase activity"/>
    <property type="evidence" value="ECO:0007669"/>
    <property type="project" value="UniProtKB-UniRule"/>
</dbReference>
<evidence type="ECO:0000259" key="10">
    <source>
        <dbReference type="Pfam" id="PF17766"/>
    </source>
</evidence>
<dbReference type="GO" id="GO:0006508">
    <property type="term" value="P:proteolysis"/>
    <property type="evidence" value="ECO:0007669"/>
    <property type="project" value="UniProtKB-KW"/>
</dbReference>
<dbReference type="Gene3D" id="3.50.30.30">
    <property type="match status" value="1"/>
</dbReference>
<dbReference type="InterPro" id="IPR010259">
    <property type="entry name" value="S8pro/Inhibitor_I9"/>
</dbReference>
<feature type="active site" description="Charge relay system" evidence="6 7">
    <location>
        <position position="217"/>
    </location>
</feature>
<dbReference type="InterPro" id="IPR037045">
    <property type="entry name" value="S8pro/Inhibitor_I9_sf"/>
</dbReference>
<evidence type="ECO:0000256" key="2">
    <source>
        <dbReference type="ARBA" id="ARBA00022670"/>
    </source>
</evidence>
<feature type="domain" description="Subtilisin-like protease fibronectin type-III" evidence="10">
    <location>
        <begin position="645"/>
        <end position="748"/>
    </location>
</feature>
<dbReference type="PRINTS" id="PR00723">
    <property type="entry name" value="SUBTILISIN"/>
</dbReference>
<dbReference type="Proteomes" id="UP000823388">
    <property type="component" value="Chromosome 2N"/>
</dbReference>
<dbReference type="Gene3D" id="3.40.50.200">
    <property type="entry name" value="Peptidase S8/S53 domain"/>
    <property type="match status" value="1"/>
</dbReference>
<keyword evidence="5 7" id="KW-0720">Serine protease</keyword>
<evidence type="ECO:0000313" key="11">
    <source>
        <dbReference type="EMBL" id="KAG2632260.1"/>
    </source>
</evidence>
<evidence type="ECO:0000256" key="3">
    <source>
        <dbReference type="ARBA" id="ARBA00022729"/>
    </source>
</evidence>
<evidence type="ECO:0000256" key="4">
    <source>
        <dbReference type="ARBA" id="ARBA00022801"/>
    </source>
</evidence>
<dbReference type="InterPro" id="IPR015500">
    <property type="entry name" value="Peptidase_S8_subtilisin-rel"/>
</dbReference>
<dbReference type="CDD" id="cd02120">
    <property type="entry name" value="PA_subtilisin_like"/>
    <property type="match status" value="1"/>
</dbReference>
<evidence type="ECO:0000259" key="8">
    <source>
        <dbReference type="Pfam" id="PF00082"/>
    </source>
</evidence>
<dbReference type="AlphaFoldDB" id="A0A8T0VAL4"/>
<keyword evidence="2 7" id="KW-0645">Protease</keyword>
<dbReference type="PROSITE" id="PS00138">
    <property type="entry name" value="SUBTILASE_SER"/>
    <property type="match status" value="1"/>
</dbReference>
<accession>A0A8T0VAL4</accession>
<dbReference type="Pfam" id="PF17766">
    <property type="entry name" value="fn3_6"/>
    <property type="match status" value="1"/>
</dbReference>